<dbReference type="InParanoid" id="A0A067QDX7"/>
<name>A0A067QDX7_9AGAM</name>
<evidence type="ECO:0000313" key="1">
    <source>
        <dbReference type="EMBL" id="KDQ61712.1"/>
    </source>
</evidence>
<reference evidence="2" key="1">
    <citation type="journal article" date="2014" name="Proc. Natl. Acad. Sci. U.S.A.">
        <title>Extensive sampling of basidiomycete genomes demonstrates inadequacy of the white-rot/brown-rot paradigm for wood decay fungi.</title>
        <authorList>
            <person name="Riley R."/>
            <person name="Salamov A.A."/>
            <person name="Brown D.W."/>
            <person name="Nagy L.G."/>
            <person name="Floudas D."/>
            <person name="Held B.W."/>
            <person name="Levasseur A."/>
            <person name="Lombard V."/>
            <person name="Morin E."/>
            <person name="Otillar R."/>
            <person name="Lindquist E.A."/>
            <person name="Sun H."/>
            <person name="LaButti K.M."/>
            <person name="Schmutz J."/>
            <person name="Jabbour D."/>
            <person name="Luo H."/>
            <person name="Baker S.E."/>
            <person name="Pisabarro A.G."/>
            <person name="Walton J.D."/>
            <person name="Blanchette R.A."/>
            <person name="Henrissat B."/>
            <person name="Martin F."/>
            <person name="Cullen D."/>
            <person name="Hibbett D.S."/>
            <person name="Grigoriev I.V."/>
        </authorList>
    </citation>
    <scope>NUCLEOTIDE SEQUENCE [LARGE SCALE GENOMIC DNA]</scope>
    <source>
        <strain evidence="2">MUCL 33604</strain>
    </source>
</reference>
<accession>A0A067QDX7</accession>
<proteinExistence type="predicted"/>
<dbReference type="EMBL" id="KL197712">
    <property type="protein sequence ID" value="KDQ61712.1"/>
    <property type="molecule type" value="Genomic_DNA"/>
</dbReference>
<sequence length="241" mass="27214">MRYIEQIFELQVRGKFKFEFRQTEGLELTDSPSVVNEAIAESGNLDTIPSPSSPPLQPHEVFNATPMSWEADANRSVHDATSLQEFEAFAWYGPIVNGYHHIQHLRLGFLICTPRFRGHVFATHMLDSKTVFGPRSSNDGTLVFGCTPGELYVDLQQHRDYQAGVGDAINSRDFSVPLPGPCYFNVRETKNEGVYTVSPPSSPSLFWSLSDDEPGTVVRLQSGETDDRNRWRFVKLSGWRN</sequence>
<gene>
    <name evidence="1" type="ORF">JAAARDRAFT_519401</name>
</gene>
<protein>
    <recommendedName>
        <fullName evidence="3">Ricin B lectin domain-containing protein</fullName>
    </recommendedName>
</protein>
<evidence type="ECO:0000313" key="2">
    <source>
        <dbReference type="Proteomes" id="UP000027265"/>
    </source>
</evidence>
<dbReference type="Proteomes" id="UP000027265">
    <property type="component" value="Unassembled WGS sequence"/>
</dbReference>
<dbReference type="HOGENOM" id="CLU_1151932_0_0_1"/>
<organism evidence="1 2">
    <name type="scientific">Jaapia argillacea MUCL 33604</name>
    <dbReference type="NCBI Taxonomy" id="933084"/>
    <lineage>
        <taxon>Eukaryota</taxon>
        <taxon>Fungi</taxon>
        <taxon>Dikarya</taxon>
        <taxon>Basidiomycota</taxon>
        <taxon>Agaricomycotina</taxon>
        <taxon>Agaricomycetes</taxon>
        <taxon>Agaricomycetidae</taxon>
        <taxon>Jaapiales</taxon>
        <taxon>Jaapiaceae</taxon>
        <taxon>Jaapia</taxon>
    </lineage>
</organism>
<dbReference type="AlphaFoldDB" id="A0A067QDX7"/>
<evidence type="ECO:0008006" key="3">
    <source>
        <dbReference type="Google" id="ProtNLM"/>
    </source>
</evidence>
<keyword evidence="2" id="KW-1185">Reference proteome</keyword>